<name>A0A5C4T3Q3_9BACL</name>
<dbReference type="Gene3D" id="1.10.10.60">
    <property type="entry name" value="Homeodomain-like"/>
    <property type="match status" value="2"/>
</dbReference>
<dbReference type="GO" id="GO:0003700">
    <property type="term" value="F:DNA-binding transcription factor activity"/>
    <property type="evidence" value="ECO:0007669"/>
    <property type="project" value="InterPro"/>
</dbReference>
<dbReference type="InterPro" id="IPR003313">
    <property type="entry name" value="AraC-bd"/>
</dbReference>
<dbReference type="Pfam" id="PF02311">
    <property type="entry name" value="AraC_binding"/>
    <property type="match status" value="1"/>
</dbReference>
<dbReference type="GO" id="GO:0043565">
    <property type="term" value="F:sequence-specific DNA binding"/>
    <property type="evidence" value="ECO:0007669"/>
    <property type="project" value="InterPro"/>
</dbReference>
<evidence type="ECO:0000259" key="4">
    <source>
        <dbReference type="PROSITE" id="PS01124"/>
    </source>
</evidence>
<dbReference type="PANTHER" id="PTHR43280">
    <property type="entry name" value="ARAC-FAMILY TRANSCRIPTIONAL REGULATOR"/>
    <property type="match status" value="1"/>
</dbReference>
<evidence type="ECO:0000313" key="5">
    <source>
        <dbReference type="EMBL" id="TNJ63405.1"/>
    </source>
</evidence>
<dbReference type="AlphaFoldDB" id="A0A5C4T3Q3"/>
<dbReference type="OrthoDB" id="9803764at2"/>
<proteinExistence type="predicted"/>
<dbReference type="SMART" id="SM00342">
    <property type="entry name" value="HTH_ARAC"/>
    <property type="match status" value="1"/>
</dbReference>
<keyword evidence="6" id="KW-1185">Reference proteome</keyword>
<dbReference type="RefSeq" id="WP_139605090.1">
    <property type="nucleotide sequence ID" value="NZ_VDCQ01000043.1"/>
</dbReference>
<sequence>MNHPLETVTFRTGGSYGKRACSPGWYWDHQKPFHDYDIFYVISGRGTMTLGEETFELQKQSCVVMRPGDLPKAAQDPKNRLTVLYLHFGLSGAEEWDAGFPFPRFTLVGEAFQAENMLYQAMDVLEFPLPLQQLEFDCLMKRFFANLFRLHLSPQEPTGCSVRQMQKARQMMAYIRERSGIGMDLELLAREMNMSAQYMSRLFKACTGETIKAFIARTKMQRAGELLVQSRMSISELAERMEYSDVYAFSKSFKKVFNVSPTQYLASTRLSQQVPSPARRER</sequence>
<organism evidence="5 6">
    <name type="scientific">Paenibacillus hemerocallicola</name>
    <dbReference type="NCBI Taxonomy" id="1172614"/>
    <lineage>
        <taxon>Bacteria</taxon>
        <taxon>Bacillati</taxon>
        <taxon>Bacillota</taxon>
        <taxon>Bacilli</taxon>
        <taxon>Bacillales</taxon>
        <taxon>Paenibacillaceae</taxon>
        <taxon>Paenibacillus</taxon>
    </lineage>
</organism>
<reference evidence="5 6" key="1">
    <citation type="submission" date="2019-05" db="EMBL/GenBank/DDBJ databases">
        <title>We sequenced the genome of Paenibacillus hemerocallicola KCTC 33185 for further insight into its adaptation and study the phylogeny of Paenibacillus.</title>
        <authorList>
            <person name="Narsing Rao M.P."/>
        </authorList>
    </citation>
    <scope>NUCLEOTIDE SEQUENCE [LARGE SCALE GENOMIC DNA]</scope>
    <source>
        <strain evidence="5 6">KCTC 33185</strain>
    </source>
</reference>
<dbReference type="SUPFAM" id="SSF46689">
    <property type="entry name" value="Homeodomain-like"/>
    <property type="match status" value="2"/>
</dbReference>
<dbReference type="EMBL" id="VDCQ01000043">
    <property type="protein sequence ID" value="TNJ63405.1"/>
    <property type="molecule type" value="Genomic_DNA"/>
</dbReference>
<dbReference type="InterPro" id="IPR037923">
    <property type="entry name" value="HTH-like"/>
</dbReference>
<gene>
    <name evidence="5" type="ORF">FE784_25510</name>
</gene>
<keyword evidence="3" id="KW-0804">Transcription</keyword>
<evidence type="ECO:0000256" key="1">
    <source>
        <dbReference type="ARBA" id="ARBA00023015"/>
    </source>
</evidence>
<evidence type="ECO:0000256" key="2">
    <source>
        <dbReference type="ARBA" id="ARBA00023125"/>
    </source>
</evidence>
<dbReference type="InterPro" id="IPR009057">
    <property type="entry name" value="Homeodomain-like_sf"/>
</dbReference>
<evidence type="ECO:0000313" key="6">
    <source>
        <dbReference type="Proteomes" id="UP000307943"/>
    </source>
</evidence>
<dbReference type="PROSITE" id="PS01124">
    <property type="entry name" value="HTH_ARAC_FAMILY_2"/>
    <property type="match status" value="1"/>
</dbReference>
<dbReference type="PANTHER" id="PTHR43280:SF2">
    <property type="entry name" value="HTH-TYPE TRANSCRIPTIONAL REGULATOR EXSA"/>
    <property type="match status" value="1"/>
</dbReference>
<dbReference type="InterPro" id="IPR018060">
    <property type="entry name" value="HTH_AraC"/>
</dbReference>
<keyword evidence="2" id="KW-0238">DNA-binding</keyword>
<comment type="caution">
    <text evidence="5">The sequence shown here is derived from an EMBL/GenBank/DDBJ whole genome shotgun (WGS) entry which is preliminary data.</text>
</comment>
<dbReference type="InterPro" id="IPR014710">
    <property type="entry name" value="RmlC-like_jellyroll"/>
</dbReference>
<accession>A0A5C4T3Q3</accession>
<feature type="domain" description="HTH araC/xylS-type" evidence="4">
    <location>
        <begin position="169"/>
        <end position="267"/>
    </location>
</feature>
<dbReference type="Pfam" id="PF12833">
    <property type="entry name" value="HTH_18"/>
    <property type="match status" value="1"/>
</dbReference>
<evidence type="ECO:0000256" key="3">
    <source>
        <dbReference type="ARBA" id="ARBA00023163"/>
    </source>
</evidence>
<dbReference type="Proteomes" id="UP000307943">
    <property type="component" value="Unassembled WGS sequence"/>
</dbReference>
<keyword evidence="1" id="KW-0805">Transcription regulation</keyword>
<dbReference type="Gene3D" id="2.60.120.10">
    <property type="entry name" value="Jelly Rolls"/>
    <property type="match status" value="1"/>
</dbReference>
<dbReference type="SUPFAM" id="SSF51215">
    <property type="entry name" value="Regulatory protein AraC"/>
    <property type="match status" value="1"/>
</dbReference>
<protein>
    <submittedName>
        <fullName evidence="5">Helix-turn-helix transcriptional regulator</fullName>
    </submittedName>
</protein>